<dbReference type="AlphaFoldDB" id="C8RY66"/>
<dbReference type="RefSeq" id="WP_008028174.1">
    <property type="nucleotide sequence ID" value="NZ_ACYY01000003.1"/>
</dbReference>
<dbReference type="PANTHER" id="PTHR39336">
    <property type="entry name" value="PYRIDOXAMINE PHOSPHATE OXIDASE FAMILY PROTEIN (AFU_ORTHOLOGUE AFUA_6G11440)"/>
    <property type="match status" value="1"/>
</dbReference>
<dbReference type="InterPro" id="IPR011576">
    <property type="entry name" value="Pyridox_Oxase_N"/>
</dbReference>
<reference evidence="2 3" key="1">
    <citation type="submission" date="2009-08" db="EMBL/GenBank/DDBJ databases">
        <title>The draft genome of Rhodobacter sp. SW2.</title>
        <authorList>
            <consortium name="US DOE Joint Genome Institute (JGI-PGF)"/>
            <person name="Lucas S."/>
            <person name="Copeland A."/>
            <person name="Lapidus A."/>
            <person name="Glavina del Rio T."/>
            <person name="Tice H."/>
            <person name="Bruce D."/>
            <person name="Goodwin L."/>
            <person name="Pitluck S."/>
            <person name="Larimer F."/>
            <person name="Land M.L."/>
            <person name="Hauser L."/>
            <person name="Emerson D."/>
        </authorList>
    </citation>
    <scope>NUCLEOTIDE SEQUENCE [LARGE SCALE GENOMIC DNA]</scope>
    <source>
        <strain evidence="2 3">SW2</strain>
    </source>
</reference>
<dbReference type="Pfam" id="PF01243">
    <property type="entry name" value="PNPOx_N"/>
    <property type="match status" value="1"/>
</dbReference>
<dbReference type="eggNOG" id="COG3576">
    <property type="taxonomic scope" value="Bacteria"/>
</dbReference>
<dbReference type="OrthoDB" id="115989at2"/>
<dbReference type="Proteomes" id="UP000010121">
    <property type="component" value="Unassembled WGS sequence"/>
</dbReference>
<feature type="domain" description="Pyridoxamine 5'-phosphate oxidase N-terminal" evidence="1">
    <location>
        <begin position="9"/>
        <end position="130"/>
    </location>
</feature>
<proteinExistence type="predicted"/>
<comment type="caution">
    <text evidence="2">The sequence shown here is derived from an EMBL/GenBank/DDBJ whole genome shotgun (WGS) entry which is preliminary data.</text>
</comment>
<accession>C8RY66</accession>
<dbReference type="EMBL" id="ACYY01000003">
    <property type="protein sequence ID" value="EEW26464.1"/>
    <property type="molecule type" value="Genomic_DNA"/>
</dbReference>
<gene>
    <name evidence="2" type="ORF">Rsw2DRAFT_0744</name>
</gene>
<name>C8RY66_9RHOB</name>
<evidence type="ECO:0000313" key="2">
    <source>
        <dbReference type="EMBL" id="EEW26464.1"/>
    </source>
</evidence>
<dbReference type="STRING" id="371731.Rsw2DRAFT_0744"/>
<protein>
    <submittedName>
        <fullName evidence="2">Pyridoxamine 5'-phosphate oxidase-related FMN-binding protein</fullName>
    </submittedName>
</protein>
<keyword evidence="3" id="KW-1185">Reference proteome</keyword>
<organism evidence="2 3">
    <name type="scientific">Rhodobacter ferrooxidans</name>
    <dbReference type="NCBI Taxonomy" id="371731"/>
    <lineage>
        <taxon>Bacteria</taxon>
        <taxon>Pseudomonadati</taxon>
        <taxon>Pseudomonadota</taxon>
        <taxon>Alphaproteobacteria</taxon>
        <taxon>Rhodobacterales</taxon>
        <taxon>Rhodobacter group</taxon>
        <taxon>Rhodobacter</taxon>
    </lineage>
</organism>
<evidence type="ECO:0000313" key="3">
    <source>
        <dbReference type="Proteomes" id="UP000010121"/>
    </source>
</evidence>
<dbReference type="InterPro" id="IPR012349">
    <property type="entry name" value="Split_barrel_FMN-bd"/>
</dbReference>
<sequence>MANRFKEFQPEHQAFVEEQAVYFVASTAPSARINLSPKGMDSLRVLGPNRLIWLNLTGSGNETAAHLAHDARMTVMWCSFGARPLILRAFGTARTLHHNDPDWADMLRHFPDLPGARQIFDMTVDLVQTSCGYAVPLMDEVRERPVLRTWTDDKGAQGIKAYWDQTNRTSIDGLPTGIDANLGKPR</sequence>
<dbReference type="SUPFAM" id="SSF50475">
    <property type="entry name" value="FMN-binding split barrel"/>
    <property type="match status" value="1"/>
</dbReference>
<evidence type="ECO:0000259" key="1">
    <source>
        <dbReference type="Pfam" id="PF01243"/>
    </source>
</evidence>
<dbReference type="Gene3D" id="2.30.110.10">
    <property type="entry name" value="Electron Transport, Fmn-binding Protein, Chain A"/>
    <property type="match status" value="1"/>
</dbReference>
<dbReference type="PANTHER" id="PTHR39336:SF1">
    <property type="entry name" value="PYRIDOXAMINE PHOSPHATE OXIDASE FAMILY PROTEIN (AFU_ORTHOLOGUE AFUA_6G11440)"/>
    <property type="match status" value="1"/>
</dbReference>